<accession>A0A813BS99</accession>
<evidence type="ECO:0000313" key="1">
    <source>
        <dbReference type="EMBL" id="CAE7913435.1"/>
    </source>
</evidence>
<reference evidence="1" key="1">
    <citation type="submission" date="2021-02" db="EMBL/GenBank/DDBJ databases">
        <authorList>
            <person name="Dougan E. K."/>
            <person name="Rhodes N."/>
            <person name="Thang M."/>
            <person name="Chan C."/>
        </authorList>
    </citation>
    <scope>NUCLEOTIDE SEQUENCE</scope>
</reference>
<organism evidence="1 2">
    <name type="scientific">Symbiodinium necroappetens</name>
    <dbReference type="NCBI Taxonomy" id="1628268"/>
    <lineage>
        <taxon>Eukaryota</taxon>
        <taxon>Sar</taxon>
        <taxon>Alveolata</taxon>
        <taxon>Dinophyceae</taxon>
        <taxon>Suessiales</taxon>
        <taxon>Symbiodiniaceae</taxon>
        <taxon>Symbiodinium</taxon>
    </lineage>
</organism>
<protein>
    <submittedName>
        <fullName evidence="1">Uncharacterized protein</fullName>
    </submittedName>
</protein>
<gene>
    <name evidence="1" type="ORF">SNEC2469_LOCUS31198</name>
</gene>
<name>A0A813BS99_9DINO</name>
<proteinExistence type="predicted"/>
<sequence>MFSTLLQPGTTITLPEVQMDGYLQRAFAVAVKVATISIGITVSSSSELKYERTALVEEGVTPWLDRDHKYLDVPAYLKGGILYQGPFKDVPGDTILAVKTNASARVYVITERRSGQKGHPSWVEQLEAAGWNAEEPAPRWHDMATMRCLGRMCPAGWTLTLPPCHAPPGEGPVFSLVVVPCAGQLSAPLEANCVYFDGENAAASSAVVFGAPEAASPDRGALLEVPLWMRSPEATLVWAETDMSKARRFTLRAAAPSVIYALLPKSASISSAWADDGWEPRDEAPQYVQGEEKPQPMLVLAKRGQARQLVCAPPTADRSAGGEVRALVVKVDVEAFDARAECSNGLELVGTP</sequence>
<keyword evidence="2" id="KW-1185">Reference proteome</keyword>
<dbReference type="Proteomes" id="UP000601435">
    <property type="component" value="Unassembled WGS sequence"/>
</dbReference>
<dbReference type="EMBL" id="CAJNJA010074731">
    <property type="protein sequence ID" value="CAE7913435.1"/>
    <property type="molecule type" value="Genomic_DNA"/>
</dbReference>
<feature type="non-terminal residue" evidence="1">
    <location>
        <position position="1"/>
    </location>
</feature>
<dbReference type="OrthoDB" id="427293at2759"/>
<evidence type="ECO:0000313" key="2">
    <source>
        <dbReference type="Proteomes" id="UP000601435"/>
    </source>
</evidence>
<dbReference type="AlphaFoldDB" id="A0A813BS99"/>
<comment type="caution">
    <text evidence="1">The sequence shown here is derived from an EMBL/GenBank/DDBJ whole genome shotgun (WGS) entry which is preliminary data.</text>
</comment>